<feature type="transmembrane region" description="Helical" evidence="9">
    <location>
        <begin position="6"/>
        <end position="28"/>
    </location>
</feature>
<comment type="function">
    <text evidence="7">Involved in cellular auxin homeostasis by regulating auxin metabolism. Regulates intracellular auxin accumulation at the endoplasmic reticulum and thus auxin availability for nuclear auxin signaling.</text>
</comment>
<dbReference type="InterPro" id="IPR004776">
    <property type="entry name" value="Mem_transp_PIN-like"/>
</dbReference>
<evidence type="ECO:0000256" key="1">
    <source>
        <dbReference type="ARBA" id="ARBA00004141"/>
    </source>
</evidence>
<evidence type="ECO:0000256" key="3">
    <source>
        <dbReference type="ARBA" id="ARBA00022448"/>
    </source>
</evidence>
<proteinExistence type="inferred from homology"/>
<dbReference type="GeneID" id="14886757"/>
<comment type="subcellular location">
    <subcellularLocation>
        <location evidence="2">Endomembrane system</location>
    </subcellularLocation>
    <subcellularLocation>
        <location evidence="1">Membrane</location>
        <topology evidence="1">Multi-pass membrane protein</topology>
    </subcellularLocation>
</comment>
<feature type="transmembrane region" description="Helical" evidence="9">
    <location>
        <begin position="414"/>
        <end position="435"/>
    </location>
</feature>
<dbReference type="OrthoDB" id="29653at2759"/>
<dbReference type="GO" id="GO:0016020">
    <property type="term" value="C:membrane"/>
    <property type="evidence" value="ECO:0007669"/>
    <property type="project" value="UniProtKB-SubCell"/>
</dbReference>
<dbReference type="GO" id="GO:0012505">
    <property type="term" value="C:endomembrane system"/>
    <property type="evidence" value="ECO:0007669"/>
    <property type="project" value="UniProtKB-SubCell"/>
</dbReference>
<feature type="transmembrane region" description="Helical" evidence="9">
    <location>
        <begin position="378"/>
        <end position="402"/>
    </location>
</feature>
<name>A0A0A1U101_ENTIV</name>
<organism evidence="10 11">
    <name type="scientific">Entamoeba invadens IP1</name>
    <dbReference type="NCBI Taxonomy" id="370355"/>
    <lineage>
        <taxon>Eukaryota</taxon>
        <taxon>Amoebozoa</taxon>
        <taxon>Evosea</taxon>
        <taxon>Archamoebae</taxon>
        <taxon>Mastigamoebida</taxon>
        <taxon>Entamoebidae</taxon>
        <taxon>Entamoeba</taxon>
    </lineage>
</organism>
<protein>
    <recommendedName>
        <fullName evidence="12">Auxin efflux carrier family protein</fullName>
    </recommendedName>
</protein>
<dbReference type="GO" id="GO:0055085">
    <property type="term" value="P:transmembrane transport"/>
    <property type="evidence" value="ECO:0007669"/>
    <property type="project" value="InterPro"/>
</dbReference>
<comment type="similarity">
    <text evidence="8">Belongs to the auxin efflux carrier (TC 2.A.69.2) family.</text>
</comment>
<dbReference type="KEGG" id="eiv:EIN_410550"/>
<feature type="transmembrane region" description="Helical" evidence="9">
    <location>
        <begin position="339"/>
        <end position="366"/>
    </location>
</feature>
<keyword evidence="6 9" id="KW-0472">Membrane</keyword>
<accession>A0A0A1U101</accession>
<evidence type="ECO:0000256" key="4">
    <source>
        <dbReference type="ARBA" id="ARBA00022692"/>
    </source>
</evidence>
<keyword evidence="3" id="KW-0813">Transport</keyword>
<dbReference type="VEuPathDB" id="AmoebaDB:EIN_410550"/>
<feature type="transmembrane region" description="Helical" evidence="9">
    <location>
        <begin position="40"/>
        <end position="59"/>
    </location>
</feature>
<evidence type="ECO:0000256" key="9">
    <source>
        <dbReference type="SAM" id="Phobius"/>
    </source>
</evidence>
<dbReference type="Pfam" id="PF03547">
    <property type="entry name" value="Mem_trans"/>
    <property type="match status" value="1"/>
</dbReference>
<reference evidence="10 11" key="1">
    <citation type="submission" date="2012-10" db="EMBL/GenBank/DDBJ databases">
        <authorList>
            <person name="Zafar N."/>
            <person name="Inman J."/>
            <person name="Hall N."/>
            <person name="Lorenzi H."/>
            <person name="Caler E."/>
        </authorList>
    </citation>
    <scope>NUCLEOTIDE SEQUENCE [LARGE SCALE GENOMIC DNA]</scope>
    <source>
        <strain evidence="10 11">IP1</strain>
    </source>
</reference>
<dbReference type="InterPro" id="IPR045033">
    <property type="entry name" value="PILS1/3/4/5/7"/>
</dbReference>
<sequence>MDVLTILLAIFNAVFKLAVIAFAGFFATKTSGFTPEIRKGFSTIVFHYFLTAVIFSQTATSMDTIITLVEWWFLPFAGVIVFVIAFPAMYIIGKLFKLDTKTRRVFVYSISFGNTMYIPLALVDSITSETDLFGDNGKEKGGAYICAYLIATSLIYWIFGYTYIQKNQVATDEENKKQIKLEDELLTVQHEDSTKVEKNELNTDAEQKSLTNEKSQVDTKEIPQTTLLDEETKLSIFKRHLSNLYEKVKHMFSIVHGLYLKYIPASVRLGLSKLVNPPTLATIFGLFMVIINPVRDLFFDGGKFDIIGRTLSYIGSAAVICALFILGGNLSSGPRGGKIRWYVIIIGLFTRLVIVPAICIGINYLLWYYKFIPTDNMFFFIVSIEACTPPALNSSLVMNMIYPDGNEECGSLLFFAYLSAIATLSGWMAVIMLLIQTKPN</sequence>
<evidence type="ECO:0008006" key="12">
    <source>
        <dbReference type="Google" id="ProtNLM"/>
    </source>
</evidence>
<gene>
    <name evidence="10" type="ORF">EIN_410550</name>
</gene>
<dbReference type="AlphaFoldDB" id="A0A0A1U101"/>
<dbReference type="PANTHER" id="PTHR31651:SF33">
    <property type="entry name" value="PROTEIN PIN-LIKES 1"/>
    <property type="match status" value="1"/>
</dbReference>
<keyword evidence="11" id="KW-1185">Reference proteome</keyword>
<evidence type="ECO:0000256" key="6">
    <source>
        <dbReference type="ARBA" id="ARBA00023136"/>
    </source>
</evidence>
<evidence type="ECO:0000256" key="2">
    <source>
        <dbReference type="ARBA" id="ARBA00004308"/>
    </source>
</evidence>
<evidence type="ECO:0000256" key="5">
    <source>
        <dbReference type="ARBA" id="ARBA00022989"/>
    </source>
</evidence>
<feature type="transmembrane region" description="Helical" evidence="9">
    <location>
        <begin position="105"/>
        <end position="122"/>
    </location>
</feature>
<keyword evidence="5 9" id="KW-1133">Transmembrane helix</keyword>
<dbReference type="RefSeq" id="XP_004254493.1">
    <property type="nucleotide sequence ID" value="XM_004254445.1"/>
</dbReference>
<feature type="transmembrane region" description="Helical" evidence="9">
    <location>
        <begin position="279"/>
        <end position="298"/>
    </location>
</feature>
<evidence type="ECO:0000313" key="11">
    <source>
        <dbReference type="Proteomes" id="UP000014680"/>
    </source>
</evidence>
<dbReference type="Proteomes" id="UP000014680">
    <property type="component" value="Unassembled WGS sequence"/>
</dbReference>
<evidence type="ECO:0000256" key="7">
    <source>
        <dbReference type="ARBA" id="ARBA00025100"/>
    </source>
</evidence>
<dbReference type="EMBL" id="KB206788">
    <property type="protein sequence ID" value="ELP87722.1"/>
    <property type="molecule type" value="Genomic_DNA"/>
</dbReference>
<feature type="transmembrane region" description="Helical" evidence="9">
    <location>
        <begin position="310"/>
        <end position="327"/>
    </location>
</feature>
<dbReference type="PANTHER" id="PTHR31651">
    <property type="match status" value="1"/>
</dbReference>
<evidence type="ECO:0000256" key="8">
    <source>
        <dbReference type="ARBA" id="ARBA00025752"/>
    </source>
</evidence>
<evidence type="ECO:0000313" key="10">
    <source>
        <dbReference type="EMBL" id="ELP87722.1"/>
    </source>
</evidence>
<keyword evidence="4 9" id="KW-0812">Transmembrane</keyword>
<feature type="transmembrane region" description="Helical" evidence="9">
    <location>
        <begin position="71"/>
        <end position="93"/>
    </location>
</feature>
<feature type="transmembrane region" description="Helical" evidence="9">
    <location>
        <begin position="142"/>
        <end position="164"/>
    </location>
</feature>